<evidence type="ECO:0000256" key="2">
    <source>
        <dbReference type="ARBA" id="ARBA00022649"/>
    </source>
</evidence>
<dbReference type="Pfam" id="PF05016">
    <property type="entry name" value="ParE_toxin"/>
    <property type="match status" value="1"/>
</dbReference>
<name>A0A4Y9NZD5_9BRAD</name>
<dbReference type="PANTHER" id="PTHR33755">
    <property type="entry name" value="TOXIN PARE1-RELATED"/>
    <property type="match status" value="1"/>
</dbReference>
<gene>
    <name evidence="3" type="ORF">E4K64_22985</name>
</gene>
<reference evidence="3 4" key="1">
    <citation type="submission" date="2019-03" db="EMBL/GenBank/DDBJ databases">
        <title>Bradyrhizobium strains diversity.</title>
        <authorList>
            <person name="Urquiaga M.C.O."/>
            <person name="Hungria M."/>
            <person name="Delamuta J.R.M."/>
            <person name="Klepa M.S."/>
        </authorList>
    </citation>
    <scope>NUCLEOTIDE SEQUENCE [LARGE SCALE GENOMIC DNA]</scope>
    <source>
        <strain evidence="3 4">CNPSo 3426</strain>
    </source>
</reference>
<dbReference type="InterPro" id="IPR035093">
    <property type="entry name" value="RelE/ParE_toxin_dom_sf"/>
</dbReference>
<accession>A0A4Y9NZD5</accession>
<proteinExistence type="inferred from homology"/>
<evidence type="ECO:0000313" key="3">
    <source>
        <dbReference type="EMBL" id="TFV72747.1"/>
    </source>
</evidence>
<dbReference type="Proteomes" id="UP000297700">
    <property type="component" value="Unassembled WGS sequence"/>
</dbReference>
<dbReference type="AlphaFoldDB" id="A0A4Y9NZD5"/>
<keyword evidence="2" id="KW-1277">Toxin-antitoxin system</keyword>
<organism evidence="3 4">
    <name type="scientific">Bradyrhizobium frederickii</name>
    <dbReference type="NCBI Taxonomy" id="2560054"/>
    <lineage>
        <taxon>Bacteria</taxon>
        <taxon>Pseudomonadati</taxon>
        <taxon>Pseudomonadota</taxon>
        <taxon>Alphaproteobacteria</taxon>
        <taxon>Hyphomicrobiales</taxon>
        <taxon>Nitrobacteraceae</taxon>
        <taxon>Bradyrhizobium</taxon>
    </lineage>
</organism>
<dbReference type="InterPro" id="IPR051803">
    <property type="entry name" value="TA_system_RelE-like_toxin"/>
</dbReference>
<evidence type="ECO:0000313" key="4">
    <source>
        <dbReference type="Proteomes" id="UP000297700"/>
    </source>
</evidence>
<protein>
    <submittedName>
        <fullName evidence="3">Type II toxin-antitoxin system RelE/ParE family toxin</fullName>
    </submittedName>
</protein>
<dbReference type="EMBL" id="SPQS01000013">
    <property type="protein sequence ID" value="TFV72747.1"/>
    <property type="molecule type" value="Genomic_DNA"/>
</dbReference>
<dbReference type="InterPro" id="IPR007712">
    <property type="entry name" value="RelE/ParE_toxin"/>
</dbReference>
<comment type="caution">
    <text evidence="3">The sequence shown here is derived from an EMBL/GenBank/DDBJ whole genome shotgun (WGS) entry which is preliminary data.</text>
</comment>
<dbReference type="RefSeq" id="WP_135165554.1">
    <property type="nucleotide sequence ID" value="NZ_SPQS01000013.1"/>
</dbReference>
<sequence>MKLRYTLPALADLDSILTYIAEASPQGAARVQKRLQDVIGLLLVHPEIGLRTDDPDIRRLTATPYPFLVFYEVGSEEIVIHAIRHEIPAGCRARAAQVSSDLP</sequence>
<evidence type="ECO:0000256" key="1">
    <source>
        <dbReference type="ARBA" id="ARBA00006226"/>
    </source>
</evidence>
<comment type="similarity">
    <text evidence="1">Belongs to the RelE toxin family.</text>
</comment>
<dbReference type="Gene3D" id="3.30.2310.20">
    <property type="entry name" value="RelE-like"/>
    <property type="match status" value="1"/>
</dbReference>